<accession>A0A2G0Q094</accession>
<gene>
    <name evidence="1" type="ORF">Xhom_04313</name>
</gene>
<dbReference type="AlphaFoldDB" id="A0A2G0Q094"/>
<evidence type="ECO:0000313" key="1">
    <source>
        <dbReference type="EMBL" id="PHM52645.1"/>
    </source>
</evidence>
<reference evidence="1 2" key="1">
    <citation type="journal article" date="2017" name="Nat. Microbiol.">
        <title>Natural product diversity associated with the nematode symbionts Photorhabdus and Xenorhabdus.</title>
        <authorList>
            <person name="Tobias N.J."/>
            <person name="Wolff H."/>
            <person name="Djahanschiri B."/>
            <person name="Grundmann F."/>
            <person name="Kronenwerth M."/>
            <person name="Shi Y.M."/>
            <person name="Simonyi S."/>
            <person name="Grun P."/>
            <person name="Shapiro-Ilan D."/>
            <person name="Pidot S.J."/>
            <person name="Stinear T.P."/>
            <person name="Ebersberger I."/>
            <person name="Bode H.B."/>
        </authorList>
    </citation>
    <scope>NUCLEOTIDE SEQUENCE [LARGE SCALE GENOMIC DNA]</scope>
    <source>
        <strain evidence="1 2">DSM 17903</strain>
    </source>
</reference>
<sequence>MLNMITIEPIDGFVIGQTVAYFTATNSNKTIINQNDFNYKRYIKIF</sequence>
<proteinExistence type="predicted"/>
<dbReference type="Proteomes" id="UP000225433">
    <property type="component" value="Unassembled WGS sequence"/>
</dbReference>
<organism evidence="1 2">
    <name type="scientific">Xenorhabdus hominickii</name>
    <dbReference type="NCBI Taxonomy" id="351679"/>
    <lineage>
        <taxon>Bacteria</taxon>
        <taxon>Pseudomonadati</taxon>
        <taxon>Pseudomonadota</taxon>
        <taxon>Gammaproteobacteria</taxon>
        <taxon>Enterobacterales</taxon>
        <taxon>Morganellaceae</taxon>
        <taxon>Xenorhabdus</taxon>
    </lineage>
</organism>
<comment type="caution">
    <text evidence="1">The sequence shown here is derived from an EMBL/GenBank/DDBJ whole genome shotgun (WGS) entry which is preliminary data.</text>
</comment>
<protein>
    <submittedName>
        <fullName evidence="1">Uncharacterized protein</fullName>
    </submittedName>
</protein>
<evidence type="ECO:0000313" key="2">
    <source>
        <dbReference type="Proteomes" id="UP000225433"/>
    </source>
</evidence>
<dbReference type="EMBL" id="NJAI01000008">
    <property type="protein sequence ID" value="PHM52645.1"/>
    <property type="molecule type" value="Genomic_DNA"/>
</dbReference>
<name>A0A2G0Q094_XENHO</name>